<dbReference type="PANTHER" id="PTHR14187">
    <property type="entry name" value="ALPHA KINASE/ELONGATION FACTOR 2 KINASE"/>
    <property type="match status" value="1"/>
</dbReference>
<sequence length="310" mass="36327">KTGVHRIQIPFEFDQFMKKEIDDDLEELVATFEYLEESGHEYDHEFLSLSCQLWIKLFDLRIDPIIENMDELLNKNEKILSGKLKYMCLVGGFSQSPYLQYKLKQHYEPKYTFVTPKRPILSVIEGAAQLSRISSFITSRIVKYTYGTGCGWPIEYARSHPKISKDHIDKFKYVSDIKNKEYVGDCFDVFVQKDEEVDVGQVNILIFVVIHFYMAENSYKKLIKSSKTAYVPIYRTEEIDPVVITGCKCLGRIKVPFPKDFDDLKDELYVRFYFGESMIRVTMTMKGKEYVEHEVQIKYSFDDQNLDALG</sequence>
<protein>
    <submittedName>
        <fullName evidence="1">Uncharacterized protein</fullName>
    </submittedName>
</protein>
<dbReference type="PANTHER" id="PTHR14187:SF5">
    <property type="entry name" value="HEAT SHOCK 70 KDA PROTEIN 12A"/>
    <property type="match status" value="1"/>
</dbReference>
<name>X6LTM3_RETFI</name>
<reference evidence="1 2" key="1">
    <citation type="journal article" date="2013" name="Curr. Biol.">
        <title>The Genome of the Foraminiferan Reticulomyxa filosa.</title>
        <authorList>
            <person name="Glockner G."/>
            <person name="Hulsmann N."/>
            <person name="Schleicher M."/>
            <person name="Noegel A.A."/>
            <person name="Eichinger L."/>
            <person name="Gallinger C."/>
            <person name="Pawlowski J."/>
            <person name="Sierra R."/>
            <person name="Euteneuer U."/>
            <person name="Pillet L."/>
            <person name="Moustafa A."/>
            <person name="Platzer M."/>
            <person name="Groth M."/>
            <person name="Szafranski K."/>
            <person name="Schliwa M."/>
        </authorList>
    </citation>
    <scope>NUCLEOTIDE SEQUENCE [LARGE SCALE GENOMIC DNA]</scope>
</reference>
<evidence type="ECO:0000313" key="2">
    <source>
        <dbReference type="Proteomes" id="UP000023152"/>
    </source>
</evidence>
<proteinExistence type="predicted"/>
<dbReference type="AlphaFoldDB" id="X6LTM3"/>
<accession>X6LTM3</accession>
<organism evidence="1 2">
    <name type="scientific">Reticulomyxa filosa</name>
    <dbReference type="NCBI Taxonomy" id="46433"/>
    <lineage>
        <taxon>Eukaryota</taxon>
        <taxon>Sar</taxon>
        <taxon>Rhizaria</taxon>
        <taxon>Retaria</taxon>
        <taxon>Foraminifera</taxon>
        <taxon>Monothalamids</taxon>
        <taxon>Reticulomyxidae</taxon>
        <taxon>Reticulomyxa</taxon>
    </lineage>
</organism>
<dbReference type="InterPro" id="IPR043129">
    <property type="entry name" value="ATPase_NBD"/>
</dbReference>
<keyword evidence="2" id="KW-1185">Reference proteome</keyword>
<comment type="caution">
    <text evidence="1">The sequence shown here is derived from an EMBL/GenBank/DDBJ whole genome shotgun (WGS) entry which is preliminary data.</text>
</comment>
<gene>
    <name evidence="1" type="ORF">RFI_32413</name>
</gene>
<evidence type="ECO:0000313" key="1">
    <source>
        <dbReference type="EMBL" id="ETO04984.1"/>
    </source>
</evidence>
<dbReference type="Proteomes" id="UP000023152">
    <property type="component" value="Unassembled WGS sequence"/>
</dbReference>
<dbReference type="SUPFAM" id="SSF53067">
    <property type="entry name" value="Actin-like ATPase domain"/>
    <property type="match status" value="1"/>
</dbReference>
<dbReference type="EMBL" id="ASPP01028676">
    <property type="protein sequence ID" value="ETO04984.1"/>
    <property type="molecule type" value="Genomic_DNA"/>
</dbReference>
<feature type="non-terminal residue" evidence="1">
    <location>
        <position position="1"/>
    </location>
</feature>